<name>A0A2G8T4U1_9BURK</name>
<dbReference type="InterPro" id="IPR051043">
    <property type="entry name" value="Sulfatase_Mod_Factor_Kinase"/>
</dbReference>
<accession>A0A2G8T4U1</accession>
<keyword evidence="3" id="KW-1185">Reference proteome</keyword>
<evidence type="ECO:0000259" key="1">
    <source>
        <dbReference type="Pfam" id="PF03781"/>
    </source>
</evidence>
<gene>
    <name evidence="2" type="ORF">CR103_04630</name>
</gene>
<sequence length="385" mass="43144">MADSLRAARNYTLALFDCFAAEGLDVAAHVPQLATVNPPLWELGHTAWFAEWFVLRQAMSTHPAAAQRHSLLSQGDDWFDSNLVAHRSRWTLDLPSAGALRTYCHEVLDRTLDKLSREAGTDEALYPYRLALAHEDMHGEAMLYTLQTLGVAVPAQLLHGEPAVVPRPEIGYPGGTIVLGGAQEDGFVFDNEKPPFQCYVAPFRIDCALVTNAQFADFVADGGYQDGRFWSAAGSAWLMGQERSSPRYWQRQADHDQWRTVRFGRATTLAASEPVRHVCLFEAQAYCAWAGRRLPTEAEWEYAALSSLAGFEWGQLWEWTASPFEPYPGFVADRYGEYSASSFMTHQVLRGASFATPARALSARFRNFYLPQRDDMFAGFRTCAY</sequence>
<evidence type="ECO:0000313" key="3">
    <source>
        <dbReference type="Proteomes" id="UP000228593"/>
    </source>
</evidence>
<dbReference type="Proteomes" id="UP000228593">
    <property type="component" value="Unassembled WGS sequence"/>
</dbReference>
<dbReference type="NCBIfam" id="TIGR04373">
    <property type="entry name" value="egtB_X_signatur"/>
    <property type="match status" value="1"/>
</dbReference>
<proteinExistence type="predicted"/>
<evidence type="ECO:0000313" key="2">
    <source>
        <dbReference type="EMBL" id="PIL41075.1"/>
    </source>
</evidence>
<comment type="caution">
    <text evidence="2">The sequence shown here is derived from an EMBL/GenBank/DDBJ whole genome shotgun (WGS) entry which is preliminary data.</text>
</comment>
<dbReference type="InterPro" id="IPR005532">
    <property type="entry name" value="SUMF_dom"/>
</dbReference>
<dbReference type="SUPFAM" id="SSF56436">
    <property type="entry name" value="C-type lectin-like"/>
    <property type="match status" value="1"/>
</dbReference>
<dbReference type="InterPro" id="IPR016187">
    <property type="entry name" value="CTDL_fold"/>
</dbReference>
<feature type="domain" description="Sulfatase-modifying factor enzyme-like" evidence="1">
    <location>
        <begin position="314"/>
        <end position="382"/>
    </location>
</feature>
<keyword evidence="2" id="KW-0489">Methyltransferase</keyword>
<dbReference type="GO" id="GO:0032259">
    <property type="term" value="P:methylation"/>
    <property type="evidence" value="ECO:0007669"/>
    <property type="project" value="UniProtKB-KW"/>
</dbReference>
<dbReference type="GO" id="GO:0008168">
    <property type="term" value="F:methyltransferase activity"/>
    <property type="evidence" value="ECO:0007669"/>
    <property type="project" value="UniProtKB-KW"/>
</dbReference>
<dbReference type="Pfam" id="PF03781">
    <property type="entry name" value="FGE-sulfatase"/>
    <property type="match status" value="2"/>
</dbReference>
<keyword evidence="2" id="KW-0808">Transferase</keyword>
<dbReference type="InterPro" id="IPR042095">
    <property type="entry name" value="SUMF_sf"/>
</dbReference>
<dbReference type="AlphaFoldDB" id="A0A2G8T4U1"/>
<organism evidence="2 3">
    <name type="scientific">Massilia psychrophila</name>
    <dbReference type="NCBI Taxonomy" id="1603353"/>
    <lineage>
        <taxon>Bacteria</taxon>
        <taxon>Pseudomonadati</taxon>
        <taxon>Pseudomonadota</taxon>
        <taxon>Betaproteobacteria</taxon>
        <taxon>Burkholderiales</taxon>
        <taxon>Oxalobacteraceae</taxon>
        <taxon>Telluria group</taxon>
        <taxon>Massilia</taxon>
    </lineage>
</organism>
<dbReference type="InterPro" id="IPR030809">
    <property type="entry name" value="EgtB_signatur"/>
</dbReference>
<reference evidence="2 3" key="1">
    <citation type="submission" date="2017-10" db="EMBL/GenBank/DDBJ databases">
        <title>Massilia psychrophilum sp. nov., a novel purple-pigmented bacterium isolated from Tianshan glacier, Xinjiang Municipality, China.</title>
        <authorList>
            <person name="Wang H."/>
        </authorList>
    </citation>
    <scope>NUCLEOTIDE SEQUENCE [LARGE SCALE GENOMIC DNA]</scope>
    <source>
        <strain evidence="2 3">JCM 30813</strain>
    </source>
</reference>
<dbReference type="OrthoDB" id="9768004at2"/>
<protein>
    <submittedName>
        <fullName evidence="2">Methyltransferase</fullName>
    </submittedName>
</protein>
<feature type="domain" description="Sulfatase-modifying factor enzyme-like" evidence="1">
    <location>
        <begin position="170"/>
        <end position="306"/>
    </location>
</feature>
<dbReference type="Gene3D" id="3.90.1580.10">
    <property type="entry name" value="paralog of FGE (formylglycine-generating enzyme)"/>
    <property type="match status" value="2"/>
</dbReference>
<dbReference type="PANTHER" id="PTHR23150:SF36">
    <property type="entry name" value="HERCYNINE OXYGENASE"/>
    <property type="match status" value="1"/>
</dbReference>
<dbReference type="PANTHER" id="PTHR23150">
    <property type="entry name" value="SULFATASE MODIFYING FACTOR 1, 2"/>
    <property type="match status" value="1"/>
</dbReference>
<dbReference type="EMBL" id="PDOB01000004">
    <property type="protein sequence ID" value="PIL41075.1"/>
    <property type="molecule type" value="Genomic_DNA"/>
</dbReference>
<dbReference type="NCBIfam" id="NF041186">
    <property type="entry name" value="SenA"/>
    <property type="match status" value="1"/>
</dbReference>